<dbReference type="InterPro" id="IPR044824">
    <property type="entry name" value="MAIN-like"/>
</dbReference>
<feature type="domain" description="Aminotransferase-like plant mobile" evidence="1">
    <location>
        <begin position="9"/>
        <end position="138"/>
    </location>
</feature>
<evidence type="ECO:0000259" key="1">
    <source>
        <dbReference type="Pfam" id="PF10536"/>
    </source>
</evidence>
<dbReference type="EMBL" id="JAIQCV010000004">
    <property type="protein sequence ID" value="KAH1107898.1"/>
    <property type="molecule type" value="Genomic_DNA"/>
</dbReference>
<dbReference type="OrthoDB" id="1421598at2759"/>
<evidence type="ECO:0000313" key="3">
    <source>
        <dbReference type="Proteomes" id="UP000828251"/>
    </source>
</evidence>
<dbReference type="GO" id="GO:0010073">
    <property type="term" value="P:meristem maintenance"/>
    <property type="evidence" value="ECO:0007669"/>
    <property type="project" value="InterPro"/>
</dbReference>
<proteinExistence type="predicted"/>
<dbReference type="Pfam" id="PF10536">
    <property type="entry name" value="PMD"/>
    <property type="match status" value="1"/>
</dbReference>
<sequence length="170" mass="19702">MGFLNTSCMLRGCKLDHTLINTLVERWRPKTHNFHLPCNKCTITLEDVALQLHLLVDRSVITREMIIPSKEDLYVTLLEKVSNKFDGGWILMNWLAKNFNKLPTNVTEVVKEQYARALILKLIGGILIPDKSCNLVHIRWNHGLSYMRLPKELEDIRLLLDQCSEAEISY</sequence>
<dbReference type="AlphaFoldDB" id="A0A9D3W4M8"/>
<protein>
    <recommendedName>
        <fullName evidence="1">Aminotransferase-like plant mobile domain-containing protein</fullName>
    </recommendedName>
</protein>
<gene>
    <name evidence="2" type="ORF">J1N35_011666</name>
</gene>
<dbReference type="Proteomes" id="UP000828251">
    <property type="component" value="Unassembled WGS sequence"/>
</dbReference>
<accession>A0A9D3W4M8</accession>
<dbReference type="PANTHER" id="PTHR46033">
    <property type="entry name" value="PROTEIN MAIN-LIKE 2"/>
    <property type="match status" value="1"/>
</dbReference>
<keyword evidence="3" id="KW-1185">Reference proteome</keyword>
<dbReference type="InterPro" id="IPR019557">
    <property type="entry name" value="AminoTfrase-like_pln_mobile"/>
</dbReference>
<evidence type="ECO:0000313" key="2">
    <source>
        <dbReference type="EMBL" id="KAH1107898.1"/>
    </source>
</evidence>
<dbReference type="PANTHER" id="PTHR46033:SF8">
    <property type="entry name" value="PROTEIN MAINTENANCE OF MERISTEMS-LIKE"/>
    <property type="match status" value="1"/>
</dbReference>
<organism evidence="2 3">
    <name type="scientific">Gossypium stocksii</name>
    <dbReference type="NCBI Taxonomy" id="47602"/>
    <lineage>
        <taxon>Eukaryota</taxon>
        <taxon>Viridiplantae</taxon>
        <taxon>Streptophyta</taxon>
        <taxon>Embryophyta</taxon>
        <taxon>Tracheophyta</taxon>
        <taxon>Spermatophyta</taxon>
        <taxon>Magnoliopsida</taxon>
        <taxon>eudicotyledons</taxon>
        <taxon>Gunneridae</taxon>
        <taxon>Pentapetalae</taxon>
        <taxon>rosids</taxon>
        <taxon>malvids</taxon>
        <taxon>Malvales</taxon>
        <taxon>Malvaceae</taxon>
        <taxon>Malvoideae</taxon>
        <taxon>Gossypium</taxon>
    </lineage>
</organism>
<name>A0A9D3W4M8_9ROSI</name>
<comment type="caution">
    <text evidence="2">The sequence shown here is derived from an EMBL/GenBank/DDBJ whole genome shotgun (WGS) entry which is preliminary data.</text>
</comment>
<reference evidence="2 3" key="1">
    <citation type="journal article" date="2021" name="Plant Biotechnol. J.">
        <title>Multi-omics assisted identification of the key and species-specific regulatory components of drought-tolerant mechanisms in Gossypium stocksii.</title>
        <authorList>
            <person name="Yu D."/>
            <person name="Ke L."/>
            <person name="Zhang D."/>
            <person name="Wu Y."/>
            <person name="Sun Y."/>
            <person name="Mei J."/>
            <person name="Sun J."/>
            <person name="Sun Y."/>
        </authorList>
    </citation>
    <scope>NUCLEOTIDE SEQUENCE [LARGE SCALE GENOMIC DNA]</scope>
    <source>
        <strain evidence="3">cv. E1</strain>
        <tissue evidence="2">Leaf</tissue>
    </source>
</reference>